<dbReference type="GO" id="GO:0006974">
    <property type="term" value="P:DNA damage response"/>
    <property type="evidence" value="ECO:0007669"/>
    <property type="project" value="TreeGrafter"/>
</dbReference>
<dbReference type="InterPro" id="IPR007497">
    <property type="entry name" value="SIMPL/DUF541"/>
</dbReference>
<proteinExistence type="predicted"/>
<comment type="caution">
    <text evidence="2">The sequence shown here is derived from an EMBL/GenBank/DDBJ whole genome shotgun (WGS) entry which is preliminary data.</text>
</comment>
<protein>
    <recommendedName>
        <fullName evidence="3">DUF541 domain-containing protein</fullName>
    </recommendedName>
</protein>
<organism evidence="2">
    <name type="scientific">mine drainage metagenome</name>
    <dbReference type="NCBI Taxonomy" id="410659"/>
    <lineage>
        <taxon>unclassified sequences</taxon>
        <taxon>metagenomes</taxon>
        <taxon>ecological metagenomes</taxon>
    </lineage>
</organism>
<dbReference type="Gene3D" id="3.30.110.170">
    <property type="entry name" value="Protein of unknown function (DUF541), domain 1"/>
    <property type="match status" value="1"/>
</dbReference>
<dbReference type="PANTHER" id="PTHR34387">
    <property type="entry name" value="SLR1258 PROTEIN"/>
    <property type="match status" value="1"/>
</dbReference>
<feature type="compositionally biased region" description="Polar residues" evidence="1">
    <location>
        <begin position="91"/>
        <end position="106"/>
    </location>
</feature>
<gene>
    <name evidence="2" type="ORF">GALL_324560</name>
</gene>
<dbReference type="PANTHER" id="PTHR34387:SF1">
    <property type="entry name" value="PERIPLASMIC IMMUNOGENIC PROTEIN"/>
    <property type="match status" value="1"/>
</dbReference>
<dbReference type="Pfam" id="PF04402">
    <property type="entry name" value="SIMPL"/>
    <property type="match status" value="1"/>
</dbReference>
<name>A0A1J5R7L8_9ZZZZ</name>
<evidence type="ECO:0000256" key="1">
    <source>
        <dbReference type="SAM" id="MobiDB-lite"/>
    </source>
</evidence>
<evidence type="ECO:0000313" key="2">
    <source>
        <dbReference type="EMBL" id="OIQ85707.1"/>
    </source>
</evidence>
<feature type="region of interest" description="Disordered" evidence="1">
    <location>
        <begin position="87"/>
        <end position="107"/>
    </location>
</feature>
<reference evidence="2" key="1">
    <citation type="submission" date="2016-10" db="EMBL/GenBank/DDBJ databases">
        <title>Sequence of Gallionella enrichment culture.</title>
        <authorList>
            <person name="Poehlein A."/>
            <person name="Muehling M."/>
            <person name="Daniel R."/>
        </authorList>
    </citation>
    <scope>NUCLEOTIDE SEQUENCE</scope>
</reference>
<dbReference type="Gene3D" id="3.30.70.2970">
    <property type="entry name" value="Protein of unknown function (DUF541), domain 2"/>
    <property type="match status" value="1"/>
</dbReference>
<dbReference type="EMBL" id="MLJW01000527">
    <property type="protein sequence ID" value="OIQ85707.1"/>
    <property type="molecule type" value="Genomic_DNA"/>
</dbReference>
<dbReference type="InterPro" id="IPR052022">
    <property type="entry name" value="26kDa_periplasmic_antigen"/>
</dbReference>
<evidence type="ECO:0008006" key="3">
    <source>
        <dbReference type="Google" id="ProtNLM"/>
    </source>
</evidence>
<accession>A0A1J5R7L8</accession>
<dbReference type="AlphaFoldDB" id="A0A1J5R7L8"/>
<sequence length="236" mass="24564">MFRKFVTMIAYAGAGAVLAASLGVVAAPTAQAAALLQLQASASDEVAPDVAVATLAAVRQGRDVGALNDAVAALLDAALRRARATPGVDASSGSYSTEPHVTNTDGHTVDDGWTVRATLVLRSADFAALGRLSAELAQTLQVVSMGSDYSAGLRRRERDALQRRAIAEFRARAQSAAQDFGYRNWALHDVEVGQLQGADGPLPRMALLAAAAAPLPVAPTARRLTLTVSGRVELQH</sequence>